<dbReference type="InterPro" id="IPR018020">
    <property type="entry name" value="OHCU_decarboxylase"/>
</dbReference>
<dbReference type="NCBIfam" id="TIGR03164">
    <property type="entry name" value="UHCUDC"/>
    <property type="match status" value="1"/>
</dbReference>
<name>A0ABD3WWN8_SINWO</name>
<comment type="catalytic activity">
    <reaction evidence="1">
        <text>5-hydroxy-2-oxo-4-ureido-2,5-dihydro-1H-imidazole-5-carboxylate + H(+) = (S)-allantoin + CO2</text>
        <dbReference type="Rhea" id="RHEA:26301"/>
        <dbReference type="ChEBI" id="CHEBI:15378"/>
        <dbReference type="ChEBI" id="CHEBI:15678"/>
        <dbReference type="ChEBI" id="CHEBI:16526"/>
        <dbReference type="ChEBI" id="CHEBI:58639"/>
        <dbReference type="EC" id="4.1.1.97"/>
    </reaction>
</comment>
<evidence type="ECO:0000256" key="3">
    <source>
        <dbReference type="ARBA" id="ARBA00004275"/>
    </source>
</evidence>
<comment type="caution">
    <text evidence="14">The sequence shown here is derived from an EMBL/GenBank/DDBJ whole genome shotgun (WGS) entry which is preliminary data.</text>
</comment>
<dbReference type="EMBL" id="JBJQND010000004">
    <property type="protein sequence ID" value="KAL3878383.1"/>
    <property type="molecule type" value="Genomic_DNA"/>
</dbReference>
<dbReference type="EMBL" id="JBJQND010000004">
    <property type="protein sequence ID" value="KAL3878385.1"/>
    <property type="molecule type" value="Genomic_DNA"/>
</dbReference>
<proteinExistence type="inferred from homology"/>
<dbReference type="GO" id="GO:0006144">
    <property type="term" value="P:purine nucleobase metabolic process"/>
    <property type="evidence" value="ECO:0007669"/>
    <property type="project" value="UniProtKB-KW"/>
</dbReference>
<evidence type="ECO:0000256" key="6">
    <source>
        <dbReference type="ARBA" id="ARBA00012257"/>
    </source>
</evidence>
<keyword evidence="7" id="KW-0659">Purine metabolism</keyword>
<evidence type="ECO:0000256" key="12">
    <source>
        <dbReference type="ARBA" id="ARBA00032116"/>
    </source>
</evidence>
<dbReference type="InterPro" id="IPR036778">
    <property type="entry name" value="OHCU_decarboxylase_sf"/>
</dbReference>
<evidence type="ECO:0000256" key="7">
    <source>
        <dbReference type="ARBA" id="ARBA00022631"/>
    </source>
</evidence>
<evidence type="ECO:0000256" key="8">
    <source>
        <dbReference type="ARBA" id="ARBA00022793"/>
    </source>
</evidence>
<evidence type="ECO:0000259" key="13">
    <source>
        <dbReference type="Pfam" id="PF09349"/>
    </source>
</evidence>
<evidence type="ECO:0000256" key="4">
    <source>
        <dbReference type="ARBA" id="ARBA00004754"/>
    </source>
</evidence>
<keyword evidence="8" id="KW-0210">Decarboxylase</keyword>
<dbReference type="GO" id="GO:0005777">
    <property type="term" value="C:peroxisome"/>
    <property type="evidence" value="ECO:0007669"/>
    <property type="project" value="UniProtKB-SubCell"/>
</dbReference>
<evidence type="ECO:0000256" key="5">
    <source>
        <dbReference type="ARBA" id="ARBA00005793"/>
    </source>
</evidence>
<dbReference type="PANTHER" id="PTHR43466:SF1">
    <property type="entry name" value="2-OXO-4-HYDROXY-4-CARBOXY-5-UREIDOIMIDAZOLINE DECARBOXYLASE-RELATED"/>
    <property type="match status" value="1"/>
</dbReference>
<dbReference type="FunFam" id="1.10.3330.10:FF:000001">
    <property type="entry name" value="2-oxo-4-hydroxy-4-carboxy-5-ureidoimidazoline decarboxylase"/>
    <property type="match status" value="1"/>
</dbReference>
<dbReference type="InterPro" id="IPR017580">
    <property type="entry name" value="OHCU_decarboxylase-1"/>
</dbReference>
<sequence>MSGQISISEVNRMPYEEFISIFGNVVEQCSLCAAAVWRQRPFNDVNHLHEAMSTFLDQQPLAGKEGVLRLHPDLAGKLAQSGGLTSDSTKEQTSAGLFNLTENERGKMNSLNQEYTDKFGFPFVICARENKKEAILKGLETRLKNNSEEEALTGVAEVKKICRLRLLDIVDPSSSTKSAL</sequence>
<protein>
    <recommendedName>
        <fullName evidence="6">2-oxo-4-hydroxy-4-carboxy-5-ureidoimidazoline decarboxylase</fullName>
        <ecNumber evidence="6">4.1.1.97</ecNumber>
    </recommendedName>
    <alternativeName>
        <fullName evidence="12">Parahox neighbor</fullName>
    </alternativeName>
    <alternativeName>
        <fullName evidence="11">Ureidoimidazoline (2-oxo-4-hydroxy-4-carboxy-5-) decarboxylase</fullName>
    </alternativeName>
</protein>
<feature type="domain" description="Oxo-4-hydroxy-4-carboxy-5-ureidoimidazoline decarboxylase" evidence="13">
    <location>
        <begin position="11"/>
        <end position="166"/>
    </location>
</feature>
<dbReference type="Proteomes" id="UP001634394">
    <property type="component" value="Unassembled WGS sequence"/>
</dbReference>
<dbReference type="EMBL" id="JBJQND010000004">
    <property type="protein sequence ID" value="KAL3878384.1"/>
    <property type="molecule type" value="Genomic_DNA"/>
</dbReference>
<evidence type="ECO:0000256" key="2">
    <source>
        <dbReference type="ARBA" id="ARBA00002506"/>
    </source>
</evidence>
<keyword evidence="10" id="KW-0456">Lyase</keyword>
<dbReference type="PANTHER" id="PTHR43466">
    <property type="entry name" value="2-OXO-4-HYDROXY-4-CARBOXY-5-UREIDOIMIDAZOLINE DECARBOXYLASE-RELATED"/>
    <property type="match status" value="1"/>
</dbReference>
<dbReference type="GO" id="GO:0051997">
    <property type="term" value="F:2-oxo-4-hydroxy-4-carboxy-5-ureidoimidazoline decarboxylase activity"/>
    <property type="evidence" value="ECO:0007669"/>
    <property type="project" value="UniProtKB-EC"/>
</dbReference>
<evidence type="ECO:0000313" key="15">
    <source>
        <dbReference type="Proteomes" id="UP001634394"/>
    </source>
</evidence>
<dbReference type="EC" id="4.1.1.97" evidence="6"/>
<dbReference type="SUPFAM" id="SSF158694">
    <property type="entry name" value="UraD-Like"/>
    <property type="match status" value="1"/>
</dbReference>
<evidence type="ECO:0000256" key="11">
    <source>
        <dbReference type="ARBA" id="ARBA00030624"/>
    </source>
</evidence>
<dbReference type="AlphaFoldDB" id="A0ABD3WWN8"/>
<keyword evidence="15" id="KW-1185">Reference proteome</keyword>
<comment type="function">
    <text evidence="2">Catalyzes the stereoselective decarboxylation of 2-oxo-4-hydroxy-4-carboxy-5-ureidoimidazoline (OHCU) to (S)-allantoin.</text>
</comment>
<dbReference type="Gene3D" id="1.10.3330.10">
    <property type="entry name" value="Oxo-4-hydroxy-4-carboxy-5-ureidoimidazoline decarboxylase"/>
    <property type="match status" value="1"/>
</dbReference>
<comment type="pathway">
    <text evidence="4">Purine metabolism; urate degradation; (S)-allantoin from urate: step 3/3.</text>
</comment>
<comment type="subcellular location">
    <subcellularLocation>
        <location evidence="3">Peroxisome</location>
    </subcellularLocation>
</comment>
<reference evidence="14 15" key="1">
    <citation type="submission" date="2024-11" db="EMBL/GenBank/DDBJ databases">
        <title>Chromosome-level genome assembly of the freshwater bivalve Anodonta woodiana.</title>
        <authorList>
            <person name="Chen X."/>
        </authorList>
    </citation>
    <scope>NUCLEOTIDE SEQUENCE [LARGE SCALE GENOMIC DNA]</scope>
    <source>
        <strain evidence="14">MN2024</strain>
        <tissue evidence="14">Gills</tissue>
    </source>
</reference>
<dbReference type="Pfam" id="PF09349">
    <property type="entry name" value="OHCU_decarbox"/>
    <property type="match status" value="1"/>
</dbReference>
<organism evidence="14 15">
    <name type="scientific">Sinanodonta woodiana</name>
    <name type="common">Chinese pond mussel</name>
    <name type="synonym">Anodonta woodiana</name>
    <dbReference type="NCBI Taxonomy" id="1069815"/>
    <lineage>
        <taxon>Eukaryota</taxon>
        <taxon>Metazoa</taxon>
        <taxon>Spiralia</taxon>
        <taxon>Lophotrochozoa</taxon>
        <taxon>Mollusca</taxon>
        <taxon>Bivalvia</taxon>
        <taxon>Autobranchia</taxon>
        <taxon>Heteroconchia</taxon>
        <taxon>Palaeoheterodonta</taxon>
        <taxon>Unionida</taxon>
        <taxon>Unionoidea</taxon>
        <taxon>Unionidae</taxon>
        <taxon>Unioninae</taxon>
        <taxon>Sinanodonta</taxon>
    </lineage>
</organism>
<evidence type="ECO:0000256" key="1">
    <source>
        <dbReference type="ARBA" id="ARBA00001163"/>
    </source>
</evidence>
<gene>
    <name evidence="14" type="ORF">ACJMK2_030742</name>
</gene>
<evidence type="ECO:0000313" key="14">
    <source>
        <dbReference type="EMBL" id="KAL3878384.1"/>
    </source>
</evidence>
<evidence type="ECO:0000256" key="9">
    <source>
        <dbReference type="ARBA" id="ARBA00023140"/>
    </source>
</evidence>
<evidence type="ECO:0000256" key="10">
    <source>
        <dbReference type="ARBA" id="ARBA00023239"/>
    </source>
</evidence>
<comment type="similarity">
    <text evidence="5">Belongs to the OHCU decarboxylase family.</text>
</comment>
<accession>A0ABD3WWN8</accession>
<keyword evidence="9" id="KW-0576">Peroxisome</keyword>